<dbReference type="PROSITE" id="PS00194">
    <property type="entry name" value="THIOREDOXIN_1"/>
    <property type="match status" value="1"/>
</dbReference>
<evidence type="ECO:0000256" key="1">
    <source>
        <dbReference type="ARBA" id="ARBA00023284"/>
    </source>
</evidence>
<dbReference type="SUPFAM" id="SSF52833">
    <property type="entry name" value="Thioredoxin-like"/>
    <property type="match status" value="1"/>
</dbReference>
<proteinExistence type="predicted"/>
<accession>A0A0C1QFA4</accession>
<dbReference type="Gene3D" id="3.40.30.10">
    <property type="entry name" value="Glutaredoxin"/>
    <property type="match status" value="1"/>
</dbReference>
<evidence type="ECO:0000313" key="3">
    <source>
        <dbReference type="EMBL" id="KIE04239.1"/>
    </source>
</evidence>
<gene>
    <name evidence="3" type="ORF">NF27_IP00070</name>
</gene>
<dbReference type="InterPro" id="IPR039555">
    <property type="entry name" value="TraF/TrbB"/>
</dbReference>
<dbReference type="STRING" id="86105.NF27_IP00070"/>
<keyword evidence="1" id="KW-0676">Redox-active center</keyword>
<sequence length="525" mass="61227">MSMPRISILQQLKDTYYQTDSNYVEEKNQPLKISELGVYLFCFKLIFKSFKFTTQIINFKIQSLFNCFNFFLSAFKSIIHKVFQHCKLITRNKLREIIFSTFKQRSNNNFGLILTKADTLQLFNIFMSIQRISILQQLDKDAYYHTNSGNKARNYPLKYGKLSIRDFCFKLIFNGKNFRFKFIFSSGDFRNKSLFNSFNFLINVFKSITHRIIQHCKLITRSKFREVIFPAFKQRSNNNFGLRFIKAGTLQLFHIFMSIKSMQVNISHFISSSLIIFIIFNIIPQKAYSFKFTEEVCKEYKLGKSWYCEPKKGEEQELTVDSILNSPIPAEEKAVEINKLWELQRKRAVISGKREDLEGFLDTQFLIGQKGIDFARNIQRIIESNPKYSNNQSYYQSISDQAIKEEEIEAILRVASNKYGLAFIYSSGCPYCMRQLPILQALKEKYNISILGISVDGNYYNGLSENITDPSVTNDPLVQSFPTILLIDKASPAKIFLSKGLITLDELEARIVNRIIERESNEENN</sequence>
<name>A0A0C1QFA4_9RICK</name>
<evidence type="ECO:0000259" key="2">
    <source>
        <dbReference type="PROSITE" id="PS51352"/>
    </source>
</evidence>
<dbReference type="AlphaFoldDB" id="A0A0C1QFA4"/>
<dbReference type="InterPro" id="IPR036249">
    <property type="entry name" value="Thioredoxin-like_sf"/>
</dbReference>
<protein>
    <recommendedName>
        <fullName evidence="2">Thioredoxin domain-containing protein</fullName>
    </recommendedName>
</protein>
<reference evidence="3 4" key="1">
    <citation type="submission" date="2014-11" db="EMBL/GenBank/DDBJ databases">
        <title>A Rickettsiales Symbiont of Amoebae With Ancient Features.</title>
        <authorList>
            <person name="Schulz F."/>
            <person name="Martijn J."/>
            <person name="Wascher F."/>
            <person name="Kostanjsek R."/>
            <person name="Ettema T.J."/>
            <person name="Horn M."/>
        </authorList>
    </citation>
    <scope>NUCLEOTIDE SEQUENCE [LARGE SCALE GENOMIC DNA]</scope>
    <source>
        <strain evidence="3 4">UWC36</strain>
    </source>
</reference>
<dbReference type="InterPro" id="IPR013766">
    <property type="entry name" value="Thioredoxin_domain"/>
</dbReference>
<dbReference type="PROSITE" id="PS51352">
    <property type="entry name" value="THIOREDOXIN_2"/>
    <property type="match status" value="1"/>
</dbReference>
<dbReference type="GO" id="GO:0015036">
    <property type="term" value="F:disulfide oxidoreductase activity"/>
    <property type="evidence" value="ECO:0007669"/>
    <property type="project" value="UniProtKB-ARBA"/>
</dbReference>
<evidence type="ECO:0000313" key="4">
    <source>
        <dbReference type="Proteomes" id="UP000031258"/>
    </source>
</evidence>
<dbReference type="Pfam" id="PF13728">
    <property type="entry name" value="TraF"/>
    <property type="match status" value="1"/>
</dbReference>
<dbReference type="InterPro" id="IPR017937">
    <property type="entry name" value="Thioredoxin_CS"/>
</dbReference>
<keyword evidence="4" id="KW-1185">Reference proteome</keyword>
<dbReference type="Proteomes" id="UP000031258">
    <property type="component" value="Unassembled WGS sequence"/>
</dbReference>
<dbReference type="PATRIC" id="fig|86105.3.peg.1898"/>
<dbReference type="EMBL" id="JSWE01000208">
    <property type="protein sequence ID" value="KIE04239.1"/>
    <property type="molecule type" value="Genomic_DNA"/>
</dbReference>
<comment type="caution">
    <text evidence="3">The sequence shown here is derived from an EMBL/GenBank/DDBJ whole genome shotgun (WGS) entry which is preliminary data.</text>
</comment>
<organism evidence="3 4">
    <name type="scientific">Candidatus Jidaibacter acanthamoebae</name>
    <dbReference type="NCBI Taxonomy" id="86105"/>
    <lineage>
        <taxon>Bacteria</taxon>
        <taxon>Pseudomonadati</taxon>
        <taxon>Pseudomonadota</taxon>
        <taxon>Alphaproteobacteria</taxon>
        <taxon>Rickettsiales</taxon>
        <taxon>Candidatus Midichloriaceae</taxon>
        <taxon>Candidatus Jidaibacter</taxon>
    </lineage>
</organism>
<feature type="domain" description="Thioredoxin" evidence="2">
    <location>
        <begin position="365"/>
        <end position="517"/>
    </location>
</feature>